<dbReference type="Pfam" id="PF00501">
    <property type="entry name" value="AMP-binding"/>
    <property type="match status" value="1"/>
</dbReference>
<comment type="caution">
    <text evidence="4">The sequence shown here is derived from an EMBL/GenBank/DDBJ whole genome shotgun (WGS) entry which is preliminary data.</text>
</comment>
<feature type="region of interest" description="Disordered" evidence="2">
    <location>
        <begin position="1034"/>
        <end position="1064"/>
    </location>
</feature>
<evidence type="ECO:0000313" key="4">
    <source>
        <dbReference type="EMBL" id="GGN47124.1"/>
    </source>
</evidence>
<dbReference type="Gene3D" id="3.30.300.30">
    <property type="match status" value="1"/>
</dbReference>
<evidence type="ECO:0000259" key="3">
    <source>
        <dbReference type="PROSITE" id="PS50075"/>
    </source>
</evidence>
<dbReference type="InterPro" id="IPR010071">
    <property type="entry name" value="AA_adenyl_dom"/>
</dbReference>
<dbReference type="GO" id="GO:0031177">
    <property type="term" value="F:phosphopantetheine binding"/>
    <property type="evidence" value="ECO:0007669"/>
    <property type="project" value="TreeGrafter"/>
</dbReference>
<dbReference type="GO" id="GO:0005737">
    <property type="term" value="C:cytoplasm"/>
    <property type="evidence" value="ECO:0007669"/>
    <property type="project" value="TreeGrafter"/>
</dbReference>
<dbReference type="GO" id="GO:0043041">
    <property type="term" value="P:amino acid activation for nonribosomal peptide biosynthetic process"/>
    <property type="evidence" value="ECO:0007669"/>
    <property type="project" value="TreeGrafter"/>
</dbReference>
<dbReference type="InterPro" id="IPR001242">
    <property type="entry name" value="Condensation_dom"/>
</dbReference>
<evidence type="ECO:0000256" key="1">
    <source>
        <dbReference type="ARBA" id="ARBA00001957"/>
    </source>
</evidence>
<dbReference type="AlphaFoldDB" id="A0A918CY46"/>
<name>A0A918CY46_9ACTN</name>
<dbReference type="SUPFAM" id="SSF56801">
    <property type="entry name" value="Acetyl-CoA synthetase-like"/>
    <property type="match status" value="1"/>
</dbReference>
<comment type="cofactor">
    <cofactor evidence="1">
        <name>pantetheine 4'-phosphate</name>
        <dbReference type="ChEBI" id="CHEBI:47942"/>
    </cofactor>
</comment>
<gene>
    <name evidence="4" type="ORF">GCM10011578_100480</name>
</gene>
<dbReference type="EMBL" id="BMML01000062">
    <property type="protein sequence ID" value="GGN47124.1"/>
    <property type="molecule type" value="Genomic_DNA"/>
</dbReference>
<dbReference type="Pfam" id="PF00550">
    <property type="entry name" value="PP-binding"/>
    <property type="match status" value="1"/>
</dbReference>
<dbReference type="InterPro" id="IPR025110">
    <property type="entry name" value="AMP-bd_C"/>
</dbReference>
<dbReference type="GO" id="GO:0008610">
    <property type="term" value="P:lipid biosynthetic process"/>
    <property type="evidence" value="ECO:0007669"/>
    <property type="project" value="UniProtKB-ARBA"/>
</dbReference>
<dbReference type="NCBIfam" id="TIGR01733">
    <property type="entry name" value="AA-adenyl-dom"/>
    <property type="match status" value="1"/>
</dbReference>
<dbReference type="InterPro" id="IPR009081">
    <property type="entry name" value="PP-bd_ACP"/>
</dbReference>
<keyword evidence="5" id="KW-1185">Reference proteome</keyword>
<dbReference type="SUPFAM" id="SSF52777">
    <property type="entry name" value="CoA-dependent acyltransferases"/>
    <property type="match status" value="2"/>
</dbReference>
<dbReference type="Gene3D" id="2.30.38.10">
    <property type="entry name" value="Luciferase, Domain 3"/>
    <property type="match status" value="1"/>
</dbReference>
<dbReference type="InterPro" id="IPR020845">
    <property type="entry name" value="AMP-binding_CS"/>
</dbReference>
<evidence type="ECO:0000313" key="5">
    <source>
        <dbReference type="Proteomes" id="UP000653411"/>
    </source>
</evidence>
<dbReference type="GO" id="GO:0003824">
    <property type="term" value="F:catalytic activity"/>
    <property type="evidence" value="ECO:0007669"/>
    <property type="project" value="InterPro"/>
</dbReference>
<feature type="domain" description="Carrier" evidence="3">
    <location>
        <begin position="964"/>
        <end position="1039"/>
    </location>
</feature>
<dbReference type="Gene3D" id="3.30.559.30">
    <property type="entry name" value="Nonribosomal peptide synthetase, condensation domain"/>
    <property type="match status" value="1"/>
</dbReference>
<dbReference type="Gene3D" id="1.10.1200.10">
    <property type="entry name" value="ACP-like"/>
    <property type="match status" value="1"/>
</dbReference>
<dbReference type="PROSITE" id="PS00455">
    <property type="entry name" value="AMP_BINDING"/>
    <property type="match status" value="1"/>
</dbReference>
<dbReference type="CDD" id="cd05930">
    <property type="entry name" value="A_NRPS"/>
    <property type="match status" value="1"/>
</dbReference>
<dbReference type="PANTHER" id="PTHR45527">
    <property type="entry name" value="NONRIBOSOMAL PEPTIDE SYNTHETASE"/>
    <property type="match status" value="1"/>
</dbReference>
<accession>A0A918CY46</accession>
<reference evidence="4" key="1">
    <citation type="journal article" date="2014" name="Int. J. Syst. Evol. Microbiol.">
        <title>Complete genome sequence of Corynebacterium casei LMG S-19264T (=DSM 44701T), isolated from a smear-ripened cheese.</title>
        <authorList>
            <consortium name="US DOE Joint Genome Institute (JGI-PGF)"/>
            <person name="Walter F."/>
            <person name="Albersmeier A."/>
            <person name="Kalinowski J."/>
            <person name="Ruckert C."/>
        </authorList>
    </citation>
    <scope>NUCLEOTIDE SEQUENCE</scope>
    <source>
        <strain evidence="4">CGMCC 4.7110</strain>
    </source>
</reference>
<dbReference type="Pfam" id="PF00668">
    <property type="entry name" value="Condensation"/>
    <property type="match status" value="1"/>
</dbReference>
<protein>
    <recommendedName>
        <fullName evidence="3">Carrier domain-containing protein</fullName>
    </recommendedName>
</protein>
<dbReference type="Pfam" id="PF13193">
    <property type="entry name" value="AMP-binding_C"/>
    <property type="match status" value="1"/>
</dbReference>
<dbReference type="InterPro" id="IPR000873">
    <property type="entry name" value="AMP-dep_synth/lig_dom"/>
</dbReference>
<dbReference type="GO" id="GO:0044550">
    <property type="term" value="P:secondary metabolite biosynthetic process"/>
    <property type="evidence" value="ECO:0007669"/>
    <property type="project" value="TreeGrafter"/>
</dbReference>
<dbReference type="PROSITE" id="PS50075">
    <property type="entry name" value="CARRIER"/>
    <property type="match status" value="1"/>
</dbReference>
<reference evidence="4" key="2">
    <citation type="submission" date="2020-09" db="EMBL/GenBank/DDBJ databases">
        <authorList>
            <person name="Sun Q."/>
            <person name="Zhou Y."/>
        </authorList>
    </citation>
    <scope>NUCLEOTIDE SEQUENCE</scope>
    <source>
        <strain evidence="4">CGMCC 4.7110</strain>
    </source>
</reference>
<dbReference type="InterPro" id="IPR045851">
    <property type="entry name" value="AMP-bd_C_sf"/>
</dbReference>
<dbReference type="RefSeq" id="WP_189269714.1">
    <property type="nucleotide sequence ID" value="NZ_BMML01000062.1"/>
</dbReference>
<organism evidence="4 5">
    <name type="scientific">Streptomyces fuscichromogenes</name>
    <dbReference type="NCBI Taxonomy" id="1324013"/>
    <lineage>
        <taxon>Bacteria</taxon>
        <taxon>Bacillati</taxon>
        <taxon>Actinomycetota</taxon>
        <taxon>Actinomycetes</taxon>
        <taxon>Kitasatosporales</taxon>
        <taxon>Streptomycetaceae</taxon>
        <taxon>Streptomyces</taxon>
    </lineage>
</organism>
<dbReference type="SUPFAM" id="SSF47336">
    <property type="entry name" value="ACP-like"/>
    <property type="match status" value="1"/>
</dbReference>
<dbReference type="Gene3D" id="3.30.559.10">
    <property type="entry name" value="Chloramphenicol acetyltransferase-like domain"/>
    <property type="match status" value="1"/>
</dbReference>
<dbReference type="InterPro" id="IPR036736">
    <property type="entry name" value="ACP-like_sf"/>
</dbReference>
<dbReference type="PANTHER" id="PTHR45527:SF1">
    <property type="entry name" value="FATTY ACID SYNTHASE"/>
    <property type="match status" value="1"/>
</dbReference>
<dbReference type="Gene3D" id="3.40.50.980">
    <property type="match status" value="2"/>
</dbReference>
<dbReference type="InterPro" id="IPR023213">
    <property type="entry name" value="CAT-like_dom_sf"/>
</dbReference>
<dbReference type="Proteomes" id="UP000653411">
    <property type="component" value="Unassembled WGS sequence"/>
</dbReference>
<proteinExistence type="predicted"/>
<evidence type="ECO:0000256" key="2">
    <source>
        <dbReference type="SAM" id="MobiDB-lite"/>
    </source>
</evidence>
<sequence length="1064" mass="113023">MLTTPALPVDGPAPALVAANRKEQALWLLEQLVPDSAVNNLSVVFSAEGPLGEWEIQQALDALLRRHDILRTVFYGTAAGLVKQTVPAERFTVAVDGQETGQDEVAQRIDAVVREPFAFDGRPLVRAAHLQAPDGDVVCVVVHHIVFDAISSAILLQEFIEAYEAASAGLGTPESLLEVQPALRPAPYEEQSLAYWREHLKGFDPRALGLSCGTQDVPEPTLTGDYVLHTLSDKAHDAVRRLQRELRAPEAVVLLAAYYLLLARHGAGPDLVVGSPVSVRGPQAPRAIGYHVNTLPLRAYVDLAAGFRDLTARAREAFFGAMTHTDVPVDALLPEIEHTGATWRNTVFRHLFNYVPDAGPEHFEIDGTGARRLLIENGHSKFDLEFFFFSSPQEIRIRGVFYTEVLGRRDAELLVERYDALLTALGADPDRPMGEVSVHSAMDTAVIGRANATGRAVLPGGLPRDLADSVTAAPHAPAVVTGDRTSSYGQLWAAALADRDLLAAAGVTRGSVVALAGRRGPELAAAVLGTWLTGAAYVALDPDHPARRTAYLLEDSGATAVLAAPGIDIEAAPGVPVLGMARADGVTAVPSDDDLAAAPAPDDTAFLIYTSGSTGLPKGTVITHRGIANVIAHFAGELRAAPADTTLWLTTFTFDISSVELFVPLVTGGRVAVAPDTARTDGAALHTLLLRHDVGILQATPTTWRTIVDAAADRLAGVRGLTGGEPLPPALARRITAAGCELRNAYAPSETTVYSTCGVVPDATARVDIGVPVSNTVAFVVDEAGRELPIGVRGELCVAGHGVAAGYHRRPELTAERFTDHPVHGRHYRTGDLACWRPDGTLELHGRVDRQVKVRGNRIELGEVEAVLLEHPDAARTAVVVDDAPSGPALVAFLVPADGAEPHGLADRLWQHARAALPSAAVPQEYLTVDAFPTTVSQKTDHLALTRLAAQRRQERAGTTAGAEDSDELVAGLVGLWRELLQRNDVGATSNFFAHGGHSLLAAQLAQLVESRFGTTLRMVDLYNDATPHGTAARIRAAQHRTPATETAPQSAPAPATDPQGAAR</sequence>